<name>A0A239ET91_9ACTN</name>
<evidence type="ECO:0008006" key="4">
    <source>
        <dbReference type="Google" id="ProtNLM"/>
    </source>
</evidence>
<evidence type="ECO:0000313" key="2">
    <source>
        <dbReference type="EMBL" id="SNS47980.1"/>
    </source>
</evidence>
<accession>A0A239ET91</accession>
<gene>
    <name evidence="2" type="ORF">SAMN06264365_116104</name>
</gene>
<dbReference type="EMBL" id="FZNR01000016">
    <property type="protein sequence ID" value="SNS47980.1"/>
    <property type="molecule type" value="Genomic_DNA"/>
</dbReference>
<dbReference type="Proteomes" id="UP000198415">
    <property type="component" value="Unassembled WGS sequence"/>
</dbReference>
<feature type="chain" id="PRO_5012376194" description="Ig-like domain (Group 3)" evidence="1">
    <location>
        <begin position="28"/>
        <end position="437"/>
    </location>
</feature>
<dbReference type="Gene3D" id="2.60.40.1800">
    <property type="match status" value="1"/>
</dbReference>
<proteinExistence type="predicted"/>
<sequence>MTPRSYRVLTAATAAALLSLSPSAVSAAAANQPPAIPTSLTVAGLACGPDEISVGTTTPQVSANFTDPDLGRVQGEKLTPAFAFWPVDHPEQRVEWTPPVLSSPSRVLTTLPSTLVDGGHYQLTARATDADGAVSDWSPVCDFAVDTTRPHAPTVTSTDYPEGRPAGGPGVPGKFTFAVAGGDQDVVKFRYSSAGNSGLREVPVGDDGQATVTITPRGFGTNDITVQAIDRTLNRSAEAHYSFLVIDHDPKVHDGNPDAGAGEPRAISFWSAVPGTASFTYSLNGGPATTVTADADGRAAATVTPDRRGDNLLTVTSRTASGVVSPEITANLYVWVRVPQPVISSPDFPGDGTPPPVVGQEVTIVLRTDSPEVAEFAWSADFGETFQTVTADQNGNATIRYTTHDWPYLEIQARARTADGFESNAVVTGWELTPAEQ</sequence>
<feature type="signal peptide" evidence="1">
    <location>
        <begin position="1"/>
        <end position="27"/>
    </location>
</feature>
<keyword evidence="3" id="KW-1185">Reference proteome</keyword>
<protein>
    <recommendedName>
        <fullName evidence="4">Ig-like domain (Group 3)</fullName>
    </recommendedName>
</protein>
<keyword evidence="1" id="KW-0732">Signal</keyword>
<reference evidence="2 3" key="1">
    <citation type="submission" date="2017-06" db="EMBL/GenBank/DDBJ databases">
        <authorList>
            <person name="Kim H.J."/>
            <person name="Triplett B.A."/>
        </authorList>
    </citation>
    <scope>NUCLEOTIDE SEQUENCE [LARGE SCALE GENOMIC DNA]</scope>
    <source>
        <strain evidence="2 3">DSM 43151</strain>
    </source>
</reference>
<dbReference type="RefSeq" id="WP_143232712.1">
    <property type="nucleotide sequence ID" value="NZ_BOMU01000079.1"/>
</dbReference>
<evidence type="ECO:0000256" key="1">
    <source>
        <dbReference type="SAM" id="SignalP"/>
    </source>
</evidence>
<organism evidence="2 3">
    <name type="scientific">Actinoplanes regularis</name>
    <dbReference type="NCBI Taxonomy" id="52697"/>
    <lineage>
        <taxon>Bacteria</taxon>
        <taxon>Bacillati</taxon>
        <taxon>Actinomycetota</taxon>
        <taxon>Actinomycetes</taxon>
        <taxon>Micromonosporales</taxon>
        <taxon>Micromonosporaceae</taxon>
        <taxon>Actinoplanes</taxon>
    </lineage>
</organism>
<evidence type="ECO:0000313" key="3">
    <source>
        <dbReference type="Proteomes" id="UP000198415"/>
    </source>
</evidence>
<dbReference type="OrthoDB" id="3439746at2"/>
<dbReference type="AlphaFoldDB" id="A0A239ET91"/>